<name>A0A1Y6EH47_9GAMM</name>
<dbReference type="AlphaFoldDB" id="A0A1Y6EH47"/>
<sequence length="208" mass="22621">MTALLKFVSSIRMRSSLGACLPAVLVVLLLSLPGAAQAQVEGFQSAAAKLSTTLAAQLQNSAYAEHGLALTSMVDAHTLSLFPATDSLAPVGQQLTEAMYTELGQRQVNLIDVRGRNYIEINPQAELNLSRELANLNPRIRADLVLVATMARRDHGVMVHTRILTLRDQQVVASASEYLAKRLYWNQRQVEIIDGMPERTTANGGIGQ</sequence>
<keyword evidence="1" id="KW-0732">Signal</keyword>
<protein>
    <recommendedName>
        <fullName evidence="2">FlgO domain-containing protein</fullName>
    </recommendedName>
</protein>
<accession>A0A1Y6EH47</accession>
<feature type="chain" id="PRO_5013164865" description="FlgO domain-containing protein" evidence="1">
    <location>
        <begin position="39"/>
        <end position="208"/>
    </location>
</feature>
<dbReference type="Proteomes" id="UP000194450">
    <property type="component" value="Unassembled WGS sequence"/>
</dbReference>
<reference evidence="4" key="1">
    <citation type="submission" date="2017-04" db="EMBL/GenBank/DDBJ databases">
        <authorList>
            <person name="Varghese N."/>
            <person name="Submissions S."/>
        </authorList>
    </citation>
    <scope>NUCLEOTIDE SEQUENCE [LARGE SCALE GENOMIC DNA]</scope>
</reference>
<evidence type="ECO:0000313" key="3">
    <source>
        <dbReference type="EMBL" id="SMQ61948.1"/>
    </source>
</evidence>
<gene>
    <name evidence="3" type="ORF">SAMN06297229_0637</name>
</gene>
<organism evidence="3 4">
    <name type="scientific">Pseudidiomarina planktonica</name>
    <dbReference type="NCBI Taxonomy" id="1323738"/>
    <lineage>
        <taxon>Bacteria</taxon>
        <taxon>Pseudomonadati</taxon>
        <taxon>Pseudomonadota</taxon>
        <taxon>Gammaproteobacteria</taxon>
        <taxon>Alteromonadales</taxon>
        <taxon>Idiomarinaceae</taxon>
        <taxon>Pseudidiomarina</taxon>
    </lineage>
</organism>
<evidence type="ECO:0000259" key="2">
    <source>
        <dbReference type="Pfam" id="PF17680"/>
    </source>
</evidence>
<keyword evidence="4" id="KW-1185">Reference proteome</keyword>
<evidence type="ECO:0000256" key="1">
    <source>
        <dbReference type="SAM" id="SignalP"/>
    </source>
</evidence>
<dbReference type="InterPro" id="IPR041215">
    <property type="entry name" value="FlgO_dom"/>
</dbReference>
<evidence type="ECO:0000313" key="4">
    <source>
        <dbReference type="Proteomes" id="UP000194450"/>
    </source>
</evidence>
<dbReference type="EMBL" id="FXWH01000001">
    <property type="protein sequence ID" value="SMQ61948.1"/>
    <property type="molecule type" value="Genomic_DNA"/>
</dbReference>
<feature type="domain" description="FlgO" evidence="2">
    <location>
        <begin position="49"/>
        <end position="181"/>
    </location>
</feature>
<proteinExistence type="predicted"/>
<dbReference type="Pfam" id="PF17680">
    <property type="entry name" value="FlgO"/>
    <property type="match status" value="1"/>
</dbReference>
<feature type="signal peptide" evidence="1">
    <location>
        <begin position="1"/>
        <end position="38"/>
    </location>
</feature>
<dbReference type="RefSeq" id="WP_126797172.1">
    <property type="nucleotide sequence ID" value="NZ_FXWH01000001.1"/>
</dbReference>